<evidence type="ECO:0000256" key="1">
    <source>
        <dbReference type="ARBA" id="ARBA00004115"/>
    </source>
</evidence>
<evidence type="ECO:0000256" key="8">
    <source>
        <dbReference type="RuleBase" id="RU003827"/>
    </source>
</evidence>
<feature type="non-terminal residue" evidence="12">
    <location>
        <position position="1"/>
    </location>
</feature>
<dbReference type="InterPro" id="IPR009038">
    <property type="entry name" value="GOLD_dom"/>
</dbReference>
<protein>
    <submittedName>
        <fullName evidence="12">TMED6 protein</fullName>
    </submittedName>
</protein>
<keyword evidence="13" id="KW-1185">Reference proteome</keyword>
<dbReference type="Pfam" id="PF01105">
    <property type="entry name" value="EMP24_GP25L"/>
    <property type="match status" value="1"/>
</dbReference>
<evidence type="ECO:0000256" key="3">
    <source>
        <dbReference type="ARBA" id="ARBA00022692"/>
    </source>
</evidence>
<evidence type="ECO:0000256" key="5">
    <source>
        <dbReference type="ARBA" id="ARBA00022824"/>
    </source>
</evidence>
<keyword evidence="7 9" id="KW-0472">Membrane</keyword>
<dbReference type="AlphaFoldDB" id="A0A8J7NNC1"/>
<dbReference type="SMART" id="SM01190">
    <property type="entry name" value="EMP24_GP25L"/>
    <property type="match status" value="1"/>
</dbReference>
<dbReference type="Proteomes" id="UP000736164">
    <property type="component" value="Unassembled WGS sequence"/>
</dbReference>
<evidence type="ECO:0000256" key="6">
    <source>
        <dbReference type="ARBA" id="ARBA00022989"/>
    </source>
</evidence>
<keyword evidence="4 10" id="KW-0732">Signal</keyword>
<gene>
    <name evidence="12" type="primary">Tmed6</name>
    <name evidence="12" type="ORF">GTO95_0008423</name>
</gene>
<accession>A0A8J7NNC1</accession>
<evidence type="ECO:0000259" key="11">
    <source>
        <dbReference type="PROSITE" id="PS50866"/>
    </source>
</evidence>
<reference evidence="12" key="1">
    <citation type="journal article" date="2021" name="Cell">
        <title>Tracing the genetic footprints of vertebrate landing in non-teleost ray-finned fishes.</title>
        <authorList>
            <person name="Bi X."/>
            <person name="Wang K."/>
            <person name="Yang L."/>
            <person name="Pan H."/>
            <person name="Jiang H."/>
            <person name="Wei Q."/>
            <person name="Fang M."/>
            <person name="Yu H."/>
            <person name="Zhu C."/>
            <person name="Cai Y."/>
            <person name="He Y."/>
            <person name="Gan X."/>
            <person name="Zeng H."/>
            <person name="Yu D."/>
            <person name="Zhu Y."/>
            <person name="Jiang H."/>
            <person name="Qiu Q."/>
            <person name="Yang H."/>
            <person name="Zhang Y.E."/>
            <person name="Wang W."/>
            <person name="Zhu M."/>
            <person name="He S."/>
            <person name="Zhang G."/>
        </authorList>
    </citation>
    <scope>NUCLEOTIDE SEQUENCE</scope>
    <source>
        <strain evidence="12">Allg_001</strain>
    </source>
</reference>
<evidence type="ECO:0000256" key="4">
    <source>
        <dbReference type="ARBA" id="ARBA00022729"/>
    </source>
</evidence>
<feature type="transmembrane region" description="Helical" evidence="9">
    <location>
        <begin position="211"/>
        <end position="231"/>
    </location>
</feature>
<comment type="subcellular location">
    <subcellularLocation>
        <location evidence="1">Endoplasmic reticulum membrane</location>
        <topology evidence="1">Single-pass type I membrane protein</topology>
    </subcellularLocation>
    <subcellularLocation>
        <location evidence="8">Membrane</location>
        <topology evidence="8">Single-pass type I membrane protein</topology>
    </subcellularLocation>
</comment>
<sequence length="248" mass="28228">MAASPETMLHWGAVCCCVILLLVGGRGQKTEPLAQPGAQPLFRGADQYDFAIVVPASGLECVWHFAHQSGRFYFSYEVQWVTGIAQDRHISATVNSPQGLLVGTSQDIRGQINFHTQETGFYQICLSNFHNRFGNMQVFLNFGVYYDGYEEMQQQEAEERKHLNDTLASIEAGATKVQGQVFHMWRFYNFGRMRRGADYYLLLSNSNYVTWWSAAQTLVIVTAGYLQLFFLKRLFLTKSTTDTNKPRC</sequence>
<name>A0A8J7NNC1_ATRSP</name>
<proteinExistence type="inferred from homology"/>
<keyword evidence="5" id="KW-0256">Endoplasmic reticulum</keyword>
<evidence type="ECO:0000256" key="2">
    <source>
        <dbReference type="ARBA" id="ARBA00007104"/>
    </source>
</evidence>
<comment type="caution">
    <text evidence="12">The sequence shown here is derived from an EMBL/GenBank/DDBJ whole genome shotgun (WGS) entry which is preliminary data.</text>
</comment>
<dbReference type="GO" id="GO:0005789">
    <property type="term" value="C:endoplasmic reticulum membrane"/>
    <property type="evidence" value="ECO:0007669"/>
    <property type="project" value="UniProtKB-SubCell"/>
</dbReference>
<dbReference type="InterPro" id="IPR015720">
    <property type="entry name" value="Emp24-like"/>
</dbReference>
<evidence type="ECO:0000256" key="9">
    <source>
        <dbReference type="SAM" id="Phobius"/>
    </source>
</evidence>
<evidence type="ECO:0000313" key="12">
    <source>
        <dbReference type="EMBL" id="MBN3316637.1"/>
    </source>
</evidence>
<feature type="non-terminal residue" evidence="12">
    <location>
        <position position="248"/>
    </location>
</feature>
<dbReference type="PROSITE" id="PS50866">
    <property type="entry name" value="GOLD"/>
    <property type="match status" value="1"/>
</dbReference>
<feature type="signal peptide" evidence="10">
    <location>
        <begin position="1"/>
        <end position="27"/>
    </location>
</feature>
<evidence type="ECO:0000313" key="13">
    <source>
        <dbReference type="Proteomes" id="UP000736164"/>
    </source>
</evidence>
<evidence type="ECO:0000256" key="7">
    <source>
        <dbReference type="ARBA" id="ARBA00023136"/>
    </source>
</evidence>
<feature type="domain" description="GOLD" evidence="11">
    <location>
        <begin position="59"/>
        <end position="144"/>
    </location>
</feature>
<keyword evidence="3 8" id="KW-0812">Transmembrane</keyword>
<feature type="chain" id="PRO_5035244374" evidence="10">
    <location>
        <begin position="28"/>
        <end position="248"/>
    </location>
</feature>
<comment type="similarity">
    <text evidence="2 8">Belongs to the EMP24/GP25L family.</text>
</comment>
<evidence type="ECO:0000256" key="10">
    <source>
        <dbReference type="SAM" id="SignalP"/>
    </source>
</evidence>
<keyword evidence="6 9" id="KW-1133">Transmembrane helix</keyword>
<dbReference type="EMBL" id="JAAWVO010030959">
    <property type="protein sequence ID" value="MBN3316637.1"/>
    <property type="molecule type" value="Genomic_DNA"/>
</dbReference>
<organism evidence="12 13">
    <name type="scientific">Atractosteus spatula</name>
    <name type="common">Alligator gar</name>
    <name type="synonym">Lepisosteus spatula</name>
    <dbReference type="NCBI Taxonomy" id="7917"/>
    <lineage>
        <taxon>Eukaryota</taxon>
        <taxon>Metazoa</taxon>
        <taxon>Chordata</taxon>
        <taxon>Craniata</taxon>
        <taxon>Vertebrata</taxon>
        <taxon>Euteleostomi</taxon>
        <taxon>Actinopterygii</taxon>
        <taxon>Neopterygii</taxon>
        <taxon>Holostei</taxon>
        <taxon>Semionotiformes</taxon>
        <taxon>Lepisosteidae</taxon>
        <taxon>Atractosteus</taxon>
    </lineage>
</organism>
<dbReference type="PANTHER" id="PTHR22811">
    <property type="entry name" value="TRANSMEMBRANE EMP24 DOMAIN-CONTAINING PROTEIN"/>
    <property type="match status" value="1"/>
</dbReference>